<dbReference type="NCBIfam" id="TIGR02567">
    <property type="entry name" value="YscW"/>
    <property type="match status" value="1"/>
</dbReference>
<dbReference type="EMBL" id="CP123498">
    <property type="protein sequence ID" value="WGL96709.1"/>
    <property type="molecule type" value="Genomic_DNA"/>
</dbReference>
<reference evidence="1" key="1">
    <citation type="submission" date="2023-04" db="EMBL/GenBank/DDBJ databases">
        <title>Genome dynamics across the evolutionary transition to endosymbiosis.</title>
        <authorList>
            <person name="Siozios S."/>
            <person name="Nadal-Jimenez P."/>
            <person name="Azagi T."/>
            <person name="Sprong H."/>
            <person name="Frost C.L."/>
            <person name="Parratt S.R."/>
            <person name="Taylor G."/>
            <person name="Brettell L."/>
            <person name="Lew K.C."/>
            <person name="Croft L."/>
            <person name="King K.C."/>
            <person name="Brockhurst M.A."/>
            <person name="Hypsa V."/>
            <person name="Novakova E."/>
            <person name="Darby A.C."/>
            <person name="Hurst G.D.D."/>
        </authorList>
    </citation>
    <scope>NUCLEOTIDE SEQUENCE</scope>
    <source>
        <strain evidence="1">AIh</strain>
    </source>
</reference>
<organism evidence="1 2">
    <name type="scientific">Arsenophonus nasoniae</name>
    <name type="common">son-killer infecting Nasonia vitripennis</name>
    <dbReference type="NCBI Taxonomy" id="638"/>
    <lineage>
        <taxon>Bacteria</taxon>
        <taxon>Pseudomonadati</taxon>
        <taxon>Pseudomonadota</taxon>
        <taxon>Gammaproteobacteria</taxon>
        <taxon>Enterobacterales</taxon>
        <taxon>Morganellaceae</taxon>
        <taxon>Arsenophonus</taxon>
    </lineage>
</organism>
<accession>A0AA95GIY5</accession>
<dbReference type="Proteomes" id="UP001177597">
    <property type="component" value="Chromosome"/>
</dbReference>
<sequence length="131" mass="15200">MKHYAILVALCCLNGCIHYQPNDPLQKVITGKVTMPVRLYKTAEVNIRFYAQTNGRLLLINHLQYRLDLLPLAFTFTASEIYQAQQKIYLQATLAWSDSQFIQATYQQVIENKKKLTINLQPKPCFPDCQY</sequence>
<evidence type="ECO:0000313" key="1">
    <source>
        <dbReference type="EMBL" id="WGL96709.1"/>
    </source>
</evidence>
<dbReference type="RefSeq" id="WP_280630136.1">
    <property type="nucleotide sequence ID" value="NZ_CP123498.1"/>
</dbReference>
<evidence type="ECO:0000313" key="2">
    <source>
        <dbReference type="Proteomes" id="UP001177597"/>
    </source>
</evidence>
<dbReference type="AlphaFoldDB" id="A0AA95GIY5"/>
<proteinExistence type="predicted"/>
<dbReference type="Gene3D" id="2.60.40.2990">
    <property type="match status" value="1"/>
</dbReference>
<gene>
    <name evidence="1" type="ORF">QE207_09345</name>
</gene>
<dbReference type="InterPro" id="IPR053740">
    <property type="entry name" value="T3SS_Pilotin"/>
</dbReference>
<name>A0AA95GIY5_9GAMM</name>
<protein>
    <submittedName>
        <fullName evidence="1">YscW family type III secretion system pilotin</fullName>
    </submittedName>
</protein>